<protein>
    <recommendedName>
        <fullName evidence="2">Alginate lyase 2 domain-containing protein</fullName>
    </recommendedName>
</protein>
<comment type="caution">
    <text evidence="3">The sequence shown here is derived from an EMBL/GenBank/DDBJ whole genome shotgun (WGS) entry which is preliminary data.</text>
</comment>
<dbReference type="EMBL" id="BJWL01000021">
    <property type="protein sequence ID" value="GFZ09946.1"/>
    <property type="molecule type" value="Genomic_DNA"/>
</dbReference>
<evidence type="ECO:0000313" key="3">
    <source>
        <dbReference type="EMBL" id="GFZ09946.1"/>
    </source>
</evidence>
<accession>A0A7J0GGL7</accession>
<sequence>MNFSYCYALLFVVFVGLLNFSCGDPTDGFTNIPLTEANFDIQHPYNLPLADRYSYENGVRRLWVYSTDKPHSPNSRTQPRTEVRIRGYDYTSGVWQFEGYGYVPQPTSGATIAQIHGAAHDSSTIILRIYDGDMRYYSGDLIETNMYDRWFRLNIIHDVEGGKVTVFIDGVQKFETNDRGPSDDFYFKCGVYAAPKDISHYMESRWRDIKIYKK</sequence>
<evidence type="ECO:0000256" key="1">
    <source>
        <dbReference type="SAM" id="SignalP"/>
    </source>
</evidence>
<dbReference type="InterPro" id="IPR013320">
    <property type="entry name" value="ConA-like_dom_sf"/>
</dbReference>
<dbReference type="Pfam" id="PF08787">
    <property type="entry name" value="Alginate_lyase2"/>
    <property type="match status" value="1"/>
</dbReference>
<keyword evidence="1" id="KW-0732">Signal</keyword>
<evidence type="ECO:0000259" key="2">
    <source>
        <dbReference type="Pfam" id="PF08787"/>
    </source>
</evidence>
<feature type="chain" id="PRO_5029799257" description="Alginate lyase 2 domain-containing protein" evidence="1">
    <location>
        <begin position="24"/>
        <end position="214"/>
    </location>
</feature>
<dbReference type="PANTHER" id="PTHR33681:SF11">
    <property type="entry name" value="ALGINATE LYASE"/>
    <property type="match status" value="1"/>
</dbReference>
<evidence type="ECO:0000313" key="4">
    <source>
        <dbReference type="Proteomes" id="UP000585474"/>
    </source>
</evidence>
<dbReference type="InterPro" id="IPR014895">
    <property type="entry name" value="Alginate_lyase_2"/>
</dbReference>
<feature type="signal peptide" evidence="1">
    <location>
        <begin position="1"/>
        <end position="23"/>
    </location>
</feature>
<dbReference type="OrthoDB" id="4221926at2759"/>
<dbReference type="AlphaFoldDB" id="A0A7J0GGL7"/>
<dbReference type="SUPFAM" id="SSF49899">
    <property type="entry name" value="Concanavalin A-like lectins/glucanases"/>
    <property type="match status" value="1"/>
</dbReference>
<dbReference type="Proteomes" id="UP000585474">
    <property type="component" value="Unassembled WGS sequence"/>
</dbReference>
<name>A0A7J0GGL7_9ERIC</name>
<dbReference type="PANTHER" id="PTHR33681">
    <property type="entry name" value="BINDING PROTEIN, PUTATIVE, EXPRESSED-RELATED"/>
    <property type="match status" value="1"/>
</dbReference>
<proteinExistence type="predicted"/>
<reference evidence="3 4" key="1">
    <citation type="submission" date="2019-07" db="EMBL/GenBank/DDBJ databases">
        <title>De Novo Assembly of kiwifruit Actinidia rufa.</title>
        <authorList>
            <person name="Sugita-Konishi S."/>
            <person name="Sato K."/>
            <person name="Mori E."/>
            <person name="Abe Y."/>
            <person name="Kisaki G."/>
            <person name="Hamano K."/>
            <person name="Suezawa K."/>
            <person name="Otani M."/>
            <person name="Fukuda T."/>
            <person name="Manabe T."/>
            <person name="Gomi K."/>
            <person name="Tabuchi M."/>
            <person name="Akimitsu K."/>
            <person name="Kataoka I."/>
        </authorList>
    </citation>
    <scope>NUCLEOTIDE SEQUENCE [LARGE SCALE GENOMIC DNA]</scope>
    <source>
        <strain evidence="4">cv. Fuchu</strain>
    </source>
</reference>
<keyword evidence="4" id="KW-1185">Reference proteome</keyword>
<organism evidence="3 4">
    <name type="scientific">Actinidia rufa</name>
    <dbReference type="NCBI Taxonomy" id="165716"/>
    <lineage>
        <taxon>Eukaryota</taxon>
        <taxon>Viridiplantae</taxon>
        <taxon>Streptophyta</taxon>
        <taxon>Embryophyta</taxon>
        <taxon>Tracheophyta</taxon>
        <taxon>Spermatophyta</taxon>
        <taxon>Magnoliopsida</taxon>
        <taxon>eudicotyledons</taxon>
        <taxon>Gunneridae</taxon>
        <taxon>Pentapetalae</taxon>
        <taxon>asterids</taxon>
        <taxon>Ericales</taxon>
        <taxon>Actinidiaceae</taxon>
        <taxon>Actinidia</taxon>
    </lineage>
</organism>
<dbReference type="Gene3D" id="2.60.120.200">
    <property type="match status" value="1"/>
</dbReference>
<feature type="domain" description="Alginate lyase 2" evidence="2">
    <location>
        <begin position="37"/>
        <end position="212"/>
    </location>
</feature>
<gene>
    <name evidence="3" type="ORF">Acr_21g0005450</name>
</gene>